<feature type="domain" description="Enoyl reductase (ER)" evidence="3">
    <location>
        <begin position="9"/>
        <end position="303"/>
    </location>
</feature>
<proteinExistence type="predicted"/>
<dbReference type="GO" id="GO:0070402">
    <property type="term" value="F:NADPH binding"/>
    <property type="evidence" value="ECO:0007669"/>
    <property type="project" value="TreeGrafter"/>
</dbReference>
<comment type="caution">
    <text evidence="4">The sequence shown here is derived from an EMBL/GenBank/DDBJ whole genome shotgun (WGS) entry which is preliminary data.</text>
</comment>
<evidence type="ECO:0000313" key="5">
    <source>
        <dbReference type="Proteomes" id="UP000540568"/>
    </source>
</evidence>
<dbReference type="Gene3D" id="3.90.180.10">
    <property type="entry name" value="Medium-chain alcohol dehydrogenases, catalytic domain"/>
    <property type="match status" value="1"/>
</dbReference>
<sequence>MLAWTIDHTSASLLALREVPEPVPGPHEAVVEVRAFAPNHGDLEGLAGLPDGHVPGWDAAGVVVAEAADGTGPRRGETVVSLGADGAWAERRLVTAESVGLAPAGADPRDMSVVPVAATSALRGLRRLGSVLGRRVLVLGGTTAVGLFAVQLAARSGAHVVATTRDPARHELLLRLGAREVVASPAELDGPVAGGLDLVGGPGLVEAFARLRPGGTLVALGHAAGQAETFPYGALFGNDALHDRSLTTFFLGAEPDLGPDFAWLAGEIHEERLDPVVSAVRPWDELPAAFADGSTREPGKTVLTLG</sequence>
<dbReference type="RefSeq" id="WP_182614816.1">
    <property type="nucleotide sequence ID" value="NZ_BAAATF010000005.1"/>
</dbReference>
<dbReference type="InterPro" id="IPR013154">
    <property type="entry name" value="ADH-like_N"/>
</dbReference>
<dbReference type="InterPro" id="IPR013149">
    <property type="entry name" value="ADH-like_C"/>
</dbReference>
<dbReference type="Proteomes" id="UP000540568">
    <property type="component" value="Unassembled WGS sequence"/>
</dbReference>
<keyword evidence="5" id="KW-1185">Reference proteome</keyword>
<dbReference type="PANTHER" id="PTHR48106">
    <property type="entry name" value="QUINONE OXIDOREDUCTASE PIG3-RELATED"/>
    <property type="match status" value="1"/>
</dbReference>
<dbReference type="PANTHER" id="PTHR48106:SF18">
    <property type="entry name" value="QUINONE OXIDOREDUCTASE PIG3"/>
    <property type="match status" value="1"/>
</dbReference>
<dbReference type="SUPFAM" id="SSF51735">
    <property type="entry name" value="NAD(P)-binding Rossmann-fold domains"/>
    <property type="match status" value="1"/>
</dbReference>
<keyword evidence="1" id="KW-0521">NADP</keyword>
<dbReference type="Gene3D" id="3.40.50.720">
    <property type="entry name" value="NAD(P)-binding Rossmann-like Domain"/>
    <property type="match status" value="1"/>
</dbReference>
<dbReference type="AlphaFoldDB" id="A0A7W3J6J9"/>
<dbReference type="EMBL" id="JACGWV010000001">
    <property type="protein sequence ID" value="MBA8807202.1"/>
    <property type="molecule type" value="Genomic_DNA"/>
</dbReference>
<evidence type="ECO:0000313" key="4">
    <source>
        <dbReference type="EMBL" id="MBA8807202.1"/>
    </source>
</evidence>
<evidence type="ECO:0000259" key="3">
    <source>
        <dbReference type="SMART" id="SM00829"/>
    </source>
</evidence>
<gene>
    <name evidence="4" type="ORF">FHX71_001144</name>
</gene>
<keyword evidence="2" id="KW-0560">Oxidoreductase</keyword>
<protein>
    <submittedName>
        <fullName evidence="4">NADPH:quinone reductase-like Zn-dependent oxidoreductase</fullName>
    </submittedName>
</protein>
<dbReference type="Pfam" id="PF08240">
    <property type="entry name" value="ADH_N"/>
    <property type="match status" value="1"/>
</dbReference>
<dbReference type="SMART" id="SM00829">
    <property type="entry name" value="PKS_ER"/>
    <property type="match status" value="1"/>
</dbReference>
<reference evidence="4 5" key="1">
    <citation type="submission" date="2020-07" db="EMBL/GenBank/DDBJ databases">
        <title>Sequencing the genomes of 1000 actinobacteria strains.</title>
        <authorList>
            <person name="Klenk H.-P."/>
        </authorList>
    </citation>
    <scope>NUCLEOTIDE SEQUENCE [LARGE SCALE GENOMIC DNA]</scope>
    <source>
        <strain evidence="4 5">DSM 44121</strain>
    </source>
</reference>
<dbReference type="InterPro" id="IPR020843">
    <property type="entry name" value="ER"/>
</dbReference>
<dbReference type="InterPro" id="IPR011032">
    <property type="entry name" value="GroES-like_sf"/>
</dbReference>
<evidence type="ECO:0000256" key="1">
    <source>
        <dbReference type="ARBA" id="ARBA00022857"/>
    </source>
</evidence>
<dbReference type="SUPFAM" id="SSF50129">
    <property type="entry name" value="GroES-like"/>
    <property type="match status" value="1"/>
</dbReference>
<name>A0A7W3J6J9_9MICO</name>
<dbReference type="Pfam" id="PF00107">
    <property type="entry name" value="ADH_zinc_N"/>
    <property type="match status" value="1"/>
</dbReference>
<accession>A0A7W3J6J9</accession>
<organism evidence="4 5">
    <name type="scientific">Promicromonospora sukumoe</name>
    <dbReference type="NCBI Taxonomy" id="88382"/>
    <lineage>
        <taxon>Bacteria</taxon>
        <taxon>Bacillati</taxon>
        <taxon>Actinomycetota</taxon>
        <taxon>Actinomycetes</taxon>
        <taxon>Micrococcales</taxon>
        <taxon>Promicromonosporaceae</taxon>
        <taxon>Promicromonospora</taxon>
    </lineage>
</organism>
<evidence type="ECO:0000256" key="2">
    <source>
        <dbReference type="ARBA" id="ARBA00023002"/>
    </source>
</evidence>
<dbReference type="GO" id="GO:0016651">
    <property type="term" value="F:oxidoreductase activity, acting on NAD(P)H"/>
    <property type="evidence" value="ECO:0007669"/>
    <property type="project" value="TreeGrafter"/>
</dbReference>
<dbReference type="InterPro" id="IPR036291">
    <property type="entry name" value="NAD(P)-bd_dom_sf"/>
</dbReference>